<reference evidence="3" key="1">
    <citation type="journal article" date="2021" name="PeerJ">
        <title>Extensive microbial diversity within the chicken gut microbiome revealed by metagenomics and culture.</title>
        <authorList>
            <person name="Gilroy R."/>
            <person name="Ravi A."/>
            <person name="Getino M."/>
            <person name="Pursley I."/>
            <person name="Horton D.L."/>
            <person name="Alikhan N.F."/>
            <person name="Baker D."/>
            <person name="Gharbi K."/>
            <person name="Hall N."/>
            <person name="Watson M."/>
            <person name="Adriaenssens E.M."/>
            <person name="Foster-Nyarko E."/>
            <person name="Jarju S."/>
            <person name="Secka A."/>
            <person name="Antonio M."/>
            <person name="Oren A."/>
            <person name="Chaudhuri R.R."/>
            <person name="La Ragione R."/>
            <person name="Hildebrand F."/>
            <person name="Pallen M.J."/>
        </authorList>
    </citation>
    <scope>NUCLEOTIDE SEQUENCE</scope>
    <source>
        <strain evidence="3">4376</strain>
    </source>
</reference>
<proteinExistence type="predicted"/>
<sequence length="213" mass="24358">MSETYEQLAYDEHVRRRQASVGTTLPERVGEFEFAGSDLKLIQQADSFFLSTVTGAGWPYVQHRGGPAGFVHVLGPAKLGWLEMPGNNQFVSTGNVDRDGRVALFFVDYPTRQRLKVFGHARIVELGEDPELVERLRDLGDREIRSKVLWAMVVDVVAADKNCSKHIKPRWDKEQVDARIELYREDIRVLQERVKELERITGEEVGTQPLRPR</sequence>
<evidence type="ECO:0000256" key="1">
    <source>
        <dbReference type="SAM" id="Coils"/>
    </source>
</evidence>
<dbReference type="InterPro" id="IPR012349">
    <property type="entry name" value="Split_barrel_FMN-bd"/>
</dbReference>
<evidence type="ECO:0000313" key="3">
    <source>
        <dbReference type="EMBL" id="HIW95972.1"/>
    </source>
</evidence>
<dbReference type="AlphaFoldDB" id="A0A9D1RY90"/>
<feature type="coiled-coil region" evidence="1">
    <location>
        <begin position="173"/>
        <end position="200"/>
    </location>
</feature>
<evidence type="ECO:0000259" key="2">
    <source>
        <dbReference type="Pfam" id="PF01243"/>
    </source>
</evidence>
<protein>
    <submittedName>
        <fullName evidence="3">Pyridoxamine 5'-phosphate oxidase family protein</fullName>
    </submittedName>
</protein>
<gene>
    <name evidence="3" type="ORF">H9867_05740</name>
</gene>
<name>A0A9D1RY90_9CORY</name>
<keyword evidence="1" id="KW-0175">Coiled coil</keyword>
<feature type="domain" description="Pyridoxamine 5'-phosphate oxidase N-terminal" evidence="2">
    <location>
        <begin position="41"/>
        <end position="133"/>
    </location>
</feature>
<comment type="caution">
    <text evidence="3">The sequence shown here is derived from an EMBL/GenBank/DDBJ whole genome shotgun (WGS) entry which is preliminary data.</text>
</comment>
<organism evidence="3 4">
    <name type="scientific">Candidatus Corynebacterium gallistercoris</name>
    <dbReference type="NCBI Taxonomy" id="2838530"/>
    <lineage>
        <taxon>Bacteria</taxon>
        <taxon>Bacillati</taxon>
        <taxon>Actinomycetota</taxon>
        <taxon>Actinomycetes</taxon>
        <taxon>Mycobacteriales</taxon>
        <taxon>Corynebacteriaceae</taxon>
        <taxon>Corynebacterium</taxon>
    </lineage>
</organism>
<dbReference type="Proteomes" id="UP000824189">
    <property type="component" value="Unassembled WGS sequence"/>
</dbReference>
<dbReference type="Gene3D" id="2.30.110.10">
    <property type="entry name" value="Electron Transport, Fmn-binding Protein, Chain A"/>
    <property type="match status" value="1"/>
</dbReference>
<dbReference type="SUPFAM" id="SSF50475">
    <property type="entry name" value="FMN-binding split barrel"/>
    <property type="match status" value="1"/>
</dbReference>
<accession>A0A9D1RY90</accession>
<dbReference type="PANTHER" id="PTHR42815:SF2">
    <property type="entry name" value="FAD-BINDING, PUTATIVE (AFU_ORTHOLOGUE AFUA_6G07600)-RELATED"/>
    <property type="match status" value="1"/>
</dbReference>
<dbReference type="PANTHER" id="PTHR42815">
    <property type="entry name" value="FAD-BINDING, PUTATIVE (AFU_ORTHOLOGUE AFUA_6G07600)-RELATED"/>
    <property type="match status" value="1"/>
</dbReference>
<dbReference type="Pfam" id="PF01243">
    <property type="entry name" value="PNPOx_N"/>
    <property type="match status" value="1"/>
</dbReference>
<evidence type="ECO:0000313" key="4">
    <source>
        <dbReference type="Proteomes" id="UP000824189"/>
    </source>
</evidence>
<reference evidence="3" key="2">
    <citation type="submission" date="2021-04" db="EMBL/GenBank/DDBJ databases">
        <authorList>
            <person name="Gilroy R."/>
        </authorList>
    </citation>
    <scope>NUCLEOTIDE SEQUENCE</scope>
    <source>
        <strain evidence="3">4376</strain>
    </source>
</reference>
<dbReference type="InterPro" id="IPR011576">
    <property type="entry name" value="Pyridox_Oxase_N"/>
</dbReference>
<dbReference type="EMBL" id="DXFZ01000070">
    <property type="protein sequence ID" value="HIW95972.1"/>
    <property type="molecule type" value="Genomic_DNA"/>
</dbReference>